<dbReference type="Proteomes" id="UP000824141">
    <property type="component" value="Unassembled WGS sequence"/>
</dbReference>
<dbReference type="Gene3D" id="3.90.1310.10">
    <property type="entry name" value="Penicillin-binding protein 2a (Domain 2)"/>
    <property type="match status" value="1"/>
</dbReference>
<dbReference type="GO" id="GO:0071972">
    <property type="term" value="F:peptidoglycan L,D-transpeptidase activity"/>
    <property type="evidence" value="ECO:0007669"/>
    <property type="project" value="TreeGrafter"/>
</dbReference>
<dbReference type="AlphaFoldDB" id="A0A9D1FT04"/>
<name>A0A9D1FT04_9FIRM</name>
<accession>A0A9D1FT04</accession>
<dbReference type="GO" id="GO:0071555">
    <property type="term" value="P:cell wall organization"/>
    <property type="evidence" value="ECO:0007669"/>
    <property type="project" value="TreeGrafter"/>
</dbReference>
<evidence type="ECO:0000313" key="2">
    <source>
        <dbReference type="Proteomes" id="UP000824141"/>
    </source>
</evidence>
<dbReference type="GO" id="GO:0005886">
    <property type="term" value="C:plasma membrane"/>
    <property type="evidence" value="ECO:0007669"/>
    <property type="project" value="TreeGrafter"/>
</dbReference>
<evidence type="ECO:0000313" key="1">
    <source>
        <dbReference type="EMBL" id="HIS79232.1"/>
    </source>
</evidence>
<proteinExistence type="predicted"/>
<dbReference type="Gene3D" id="3.40.710.10">
    <property type="entry name" value="DD-peptidase/beta-lactamase superfamily"/>
    <property type="match status" value="1"/>
</dbReference>
<gene>
    <name evidence="1" type="ORF">IAD03_07655</name>
</gene>
<reference evidence="1" key="2">
    <citation type="journal article" date="2021" name="PeerJ">
        <title>Extensive microbial diversity within the chicken gut microbiome revealed by metagenomics and culture.</title>
        <authorList>
            <person name="Gilroy R."/>
            <person name="Ravi A."/>
            <person name="Getino M."/>
            <person name="Pursley I."/>
            <person name="Horton D.L."/>
            <person name="Alikhan N.F."/>
            <person name="Baker D."/>
            <person name="Gharbi K."/>
            <person name="Hall N."/>
            <person name="Watson M."/>
            <person name="Adriaenssens E.M."/>
            <person name="Foster-Nyarko E."/>
            <person name="Jarju S."/>
            <person name="Secka A."/>
            <person name="Antonio M."/>
            <person name="Oren A."/>
            <person name="Chaudhuri R.R."/>
            <person name="La Ragione R."/>
            <person name="Hildebrand F."/>
            <person name="Pallen M.J."/>
        </authorList>
    </citation>
    <scope>NUCLEOTIDE SEQUENCE</scope>
    <source>
        <strain evidence="1">6086</strain>
    </source>
</reference>
<dbReference type="PANTHER" id="PTHR30627">
    <property type="entry name" value="PEPTIDOGLYCAN D,D-TRANSPEPTIDASE"/>
    <property type="match status" value="1"/>
</dbReference>
<organism evidence="1 2">
    <name type="scientific">Candidatus Caccousia stercoris</name>
    <dbReference type="NCBI Taxonomy" id="2840723"/>
    <lineage>
        <taxon>Bacteria</taxon>
        <taxon>Bacillati</taxon>
        <taxon>Bacillota</taxon>
        <taxon>Clostridia</taxon>
        <taxon>Eubacteriales</taxon>
        <taxon>Oscillospiraceae</taxon>
        <taxon>Oscillospiraceae incertae sedis</taxon>
        <taxon>Candidatus Caccousia</taxon>
    </lineage>
</organism>
<dbReference type="InterPro" id="IPR050515">
    <property type="entry name" value="Beta-lactam/transpept"/>
</dbReference>
<dbReference type="InterPro" id="IPR012338">
    <property type="entry name" value="Beta-lactam/transpept-like"/>
</dbReference>
<dbReference type="PANTHER" id="PTHR30627:SF24">
    <property type="entry name" value="PENICILLIN-BINDING PROTEIN 4B"/>
    <property type="match status" value="1"/>
</dbReference>
<dbReference type="GO" id="GO:0008658">
    <property type="term" value="F:penicillin binding"/>
    <property type="evidence" value="ECO:0007669"/>
    <property type="project" value="TreeGrafter"/>
</dbReference>
<dbReference type="EMBL" id="DVJM01000159">
    <property type="protein sequence ID" value="HIS79232.1"/>
    <property type="molecule type" value="Genomic_DNA"/>
</dbReference>
<reference evidence="1" key="1">
    <citation type="submission" date="2020-10" db="EMBL/GenBank/DDBJ databases">
        <authorList>
            <person name="Gilroy R."/>
        </authorList>
    </citation>
    <scope>NUCLEOTIDE SEQUENCE</scope>
    <source>
        <strain evidence="1">6086</strain>
    </source>
</reference>
<sequence length="194" mass="20888">MKTTGTRSLILILLTLAFAGGMLLFLVEFVRDGGSWAIQPFNKHITQGESLSGRILDRDGTVLAYSDETGRVYHDDQTVRLAMLHTVGDTRGYIATSAQYLYRADLSGYNLVTGLVSPFGKSNGSDVKLTLDADLCKTAYEALGGKKGAVVVYNYKTGAILCEVSTPSFDPGAPPADLDTDETGKYEGVYLNNV</sequence>
<protein>
    <submittedName>
        <fullName evidence="1">Penicillin-binding protein</fullName>
    </submittedName>
</protein>
<dbReference type="SUPFAM" id="SSF56601">
    <property type="entry name" value="beta-lactamase/transpeptidase-like"/>
    <property type="match status" value="1"/>
</dbReference>
<comment type="caution">
    <text evidence="1">The sequence shown here is derived from an EMBL/GenBank/DDBJ whole genome shotgun (WGS) entry which is preliminary data.</text>
</comment>
<feature type="non-terminal residue" evidence="1">
    <location>
        <position position="194"/>
    </location>
</feature>